<name>A0A8C3ANS4_CYCLU</name>
<organism evidence="2 3">
    <name type="scientific">Cyclopterus lumpus</name>
    <name type="common">Lumpsucker</name>
    <dbReference type="NCBI Taxonomy" id="8103"/>
    <lineage>
        <taxon>Eukaryota</taxon>
        <taxon>Metazoa</taxon>
        <taxon>Chordata</taxon>
        <taxon>Craniata</taxon>
        <taxon>Vertebrata</taxon>
        <taxon>Euteleostomi</taxon>
        <taxon>Actinopterygii</taxon>
        <taxon>Neopterygii</taxon>
        <taxon>Teleostei</taxon>
        <taxon>Neoteleostei</taxon>
        <taxon>Acanthomorphata</taxon>
        <taxon>Eupercaria</taxon>
        <taxon>Perciformes</taxon>
        <taxon>Cottioidei</taxon>
        <taxon>Cottales</taxon>
        <taxon>Cyclopteridae</taxon>
        <taxon>Cyclopterus</taxon>
    </lineage>
</organism>
<feature type="compositionally biased region" description="Polar residues" evidence="1">
    <location>
        <begin position="141"/>
        <end position="156"/>
    </location>
</feature>
<dbReference type="InterPro" id="IPR028042">
    <property type="entry name" value="DUF4639"/>
</dbReference>
<reference evidence="2" key="2">
    <citation type="submission" date="2025-09" db="UniProtKB">
        <authorList>
            <consortium name="Ensembl"/>
        </authorList>
    </citation>
    <scope>IDENTIFICATION</scope>
</reference>
<feature type="region of interest" description="Disordered" evidence="1">
    <location>
        <begin position="1"/>
        <end position="30"/>
    </location>
</feature>
<dbReference type="AlphaFoldDB" id="A0A8C3ANS4"/>
<evidence type="ECO:0000313" key="3">
    <source>
        <dbReference type="Proteomes" id="UP000694565"/>
    </source>
</evidence>
<dbReference type="Pfam" id="PF15479">
    <property type="entry name" value="DUF4639"/>
    <property type="match status" value="1"/>
</dbReference>
<accession>A0A8C3ANS4</accession>
<evidence type="ECO:0000313" key="2">
    <source>
        <dbReference type="Ensembl" id="ENSCLMP00005045091.1"/>
    </source>
</evidence>
<dbReference type="Ensembl" id="ENSCLMT00005046672.1">
    <property type="protein sequence ID" value="ENSCLMP00005045091.1"/>
    <property type="gene ID" value="ENSCLMG00005020801.1"/>
</dbReference>
<keyword evidence="3" id="KW-1185">Reference proteome</keyword>
<evidence type="ECO:0000256" key="1">
    <source>
        <dbReference type="SAM" id="MobiDB-lite"/>
    </source>
</evidence>
<proteinExistence type="predicted"/>
<dbReference type="Proteomes" id="UP000694565">
    <property type="component" value="Unplaced"/>
</dbReference>
<protein>
    <submittedName>
        <fullName evidence="2">Uncharacterized protein</fullName>
    </submittedName>
</protein>
<dbReference type="PANTHER" id="PTHR34438:SF1">
    <property type="entry name" value="CHROMOSOME 2 OPEN READING FRAME 81"/>
    <property type="match status" value="1"/>
</dbReference>
<feature type="region of interest" description="Disordered" evidence="1">
    <location>
        <begin position="138"/>
        <end position="167"/>
    </location>
</feature>
<reference evidence="2" key="1">
    <citation type="submission" date="2025-08" db="UniProtKB">
        <authorList>
            <consortium name="Ensembl"/>
        </authorList>
    </citation>
    <scope>IDENTIFICATION</scope>
</reference>
<sequence length="409" mass="46047">MSRSAAKSQADKRNRSSVQVTPPPTQDDIIPGRLTQAQWMDMLMEDADETVGVIMEELLSKVTEGCLKVHIERQIIPFSASWAKNYLTQILERQILCPNEGGDPKEVSKTEDSEPVPATSDAWLQGCVPVVNATIRPHPPSQQQCNIMAQTKSSPKQSEKETSPSMPVSYECYEVLSPRPPPKIHRKKKQWVNLPPVPKPVPSKLLPPLSCSAEKKDLDVEGHNSIHSLYNHTTESLYYRKTVQPIQKLDPSCLPRHSIFPQYEIVDNNYTKPKSKKPSGLSILEPRHNKQQTDCIVTSLKQLTSSKDQPTTFRRRNEADVWLKTVSPSRHRKDSMLPSGSLRLDTMVWAKGVSLSDSQEVEINTHKCNPPTKSTKLRLIRSDVAVPMFSVDQVTRDPPPQVTPLFQSK</sequence>
<dbReference type="PANTHER" id="PTHR34438">
    <property type="entry name" value="SI:DKEY-97L20.6"/>
    <property type="match status" value="1"/>
</dbReference>
<dbReference type="GeneTree" id="ENSGT00960000187962"/>